<dbReference type="Proteomes" id="UP001058074">
    <property type="component" value="Unassembled WGS sequence"/>
</dbReference>
<sequence>MNNNLENLKNRLKDSFDVKYREVQTPLGPATVAFTDDLCSTDIMSQYIIAPLIEKNPDIKTLDDIIKKSLKINNVGYSKDLEDSIFHVLSGDVAIFFDNFSEVIYCEAKGFVKRGVGEPSVESVLKGPREGFTESIVDNVALIRKKAKNSELKFEVVKSGEESQTALCMSYIQGTAPKKLVDSIRKKLNDMDYRFILDTNYVEDKIKNTSSLFDTVGYSEKPDEVVSKLMEGRIAIIVDGTPSVLTVPHFFMETFQAPDDYYLNRRFANFSRILRWIGLFLAIFLPAAYVAFITYHFSLIPSLFVFRLAVARAGVPFPTYIEVILVMLFFQLIKEAGLRLPKPIGAAMSIVSGLILGDTAVKAGIASTITILVVAISTLSYFLIPKIYGAISYWSMIMVVFSTALGLPGFFMGQMVFLAHIASLETAEYNYLYPLGTVEEHKFNDIIFRGKLDEISSPIIKSQGDNK</sequence>
<proteinExistence type="predicted"/>
<reference evidence="1" key="1">
    <citation type="journal article" date="2025" name="Int. J. Syst. Evol. Microbiol.">
        <title>Inconstantimicrobium mannanitabidum sp. nov., a novel member of the family Clostridiaceae isolated from anoxic soil under the treatment of reductive soil disinfestation.</title>
        <authorList>
            <person name="Ueki A."/>
            <person name="Tonouchi A."/>
            <person name="Honma S."/>
            <person name="Kaku N."/>
            <person name="Ueki K."/>
        </authorList>
    </citation>
    <scope>NUCLEOTIDE SEQUENCE</scope>
    <source>
        <strain evidence="1">TW13</strain>
    </source>
</reference>
<protein>
    <submittedName>
        <fullName evidence="1">Spore germination protein</fullName>
    </submittedName>
</protein>
<evidence type="ECO:0000313" key="2">
    <source>
        <dbReference type="Proteomes" id="UP001058074"/>
    </source>
</evidence>
<gene>
    <name evidence="1" type="primary">gerKA</name>
    <name evidence="1" type="ORF">rsdtw13_30540</name>
</gene>
<accession>A0ACB5RF62</accession>
<evidence type="ECO:0000313" key="1">
    <source>
        <dbReference type="EMBL" id="GKX67796.1"/>
    </source>
</evidence>
<organism evidence="1 2">
    <name type="scientific">Inconstantimicrobium mannanitabidum</name>
    <dbReference type="NCBI Taxonomy" id="1604901"/>
    <lineage>
        <taxon>Bacteria</taxon>
        <taxon>Bacillati</taxon>
        <taxon>Bacillota</taxon>
        <taxon>Clostridia</taxon>
        <taxon>Eubacteriales</taxon>
        <taxon>Clostridiaceae</taxon>
        <taxon>Inconstantimicrobium</taxon>
    </lineage>
</organism>
<name>A0ACB5RF62_9CLOT</name>
<keyword evidence="2" id="KW-1185">Reference proteome</keyword>
<comment type="caution">
    <text evidence="1">The sequence shown here is derived from an EMBL/GenBank/DDBJ whole genome shotgun (WGS) entry which is preliminary data.</text>
</comment>
<dbReference type="EMBL" id="BROD01000001">
    <property type="protein sequence ID" value="GKX67796.1"/>
    <property type="molecule type" value="Genomic_DNA"/>
</dbReference>